<dbReference type="SUPFAM" id="SSF49265">
    <property type="entry name" value="Fibronectin type III"/>
    <property type="match status" value="1"/>
</dbReference>
<dbReference type="PROSITE" id="PS50853">
    <property type="entry name" value="FN3"/>
    <property type="match status" value="1"/>
</dbReference>
<dbReference type="Pfam" id="PF00041">
    <property type="entry name" value="fn3"/>
    <property type="match status" value="1"/>
</dbReference>
<gene>
    <name evidence="2" type="ORF">C5O23_06405</name>
</gene>
<dbReference type="InterPro" id="IPR003961">
    <property type="entry name" value="FN3_dom"/>
</dbReference>
<keyword evidence="3" id="KW-1185">Reference proteome</keyword>
<proteinExistence type="predicted"/>
<dbReference type="Proteomes" id="UP000244905">
    <property type="component" value="Unassembled WGS sequence"/>
</dbReference>
<dbReference type="Gene3D" id="2.160.20.10">
    <property type="entry name" value="Single-stranded right-handed beta-helix, Pectin lyase-like"/>
    <property type="match status" value="1"/>
</dbReference>
<accession>A0A2V1INN1</accession>
<organism evidence="2 3">
    <name type="scientific">Duncaniella muris</name>
    <dbReference type="NCBI Taxonomy" id="2094150"/>
    <lineage>
        <taxon>Bacteria</taxon>
        <taxon>Pseudomonadati</taxon>
        <taxon>Bacteroidota</taxon>
        <taxon>Bacteroidia</taxon>
        <taxon>Bacteroidales</taxon>
        <taxon>Muribaculaceae</taxon>
        <taxon>Duncaniella</taxon>
    </lineage>
</organism>
<sequence>MKKFIYALTLCIAAGMTSCKDDDSVYSPSDLDRMPRTMFRSENTTNVKPENDEYSSKLIPGTRNSVQLHWYGISGAAGYEIRYAENLTTGLMEDWSDPTKIVESFIVGPEQTSCEIHNLNYGTNYRFIIRVLSPKGEGHHSEWYGLGGGREWEDFCEIPTDKSYTRPAICSQKDKDYTAVTVLYKLAYDPSDYDRSDLLETLEDGTPNPDCITTRFPVDANNNFVVSSIVVKPAPFNPEAQMPDGFVNGVHVLTDDEKKNGEIRLTGLSENSGYYIYLRNDDKIISYENMSGQMVTSDVDANFNPMFVRTKGDPAAPILIEPIVDPNDTIPGAVEYNATRIDTIITNFVNSNELAEGQVFYLRGGHNYYTSGNPLVQKGFTLATHPDDLAEGKRAVVYLGGIALKGGNPVTGNWVLGKNKEAGDVDAPIEISDVIFEGIDFQCPLARNFGDGSATGNYFANMYSGGLAVTFESFQLKNCTFQGFTRGFFRVQGPRYKFFKKILIEDCLFYNQGYYDNNGRGYSWFAGDGKHVKSNLYNDFQMRRCTFYDSPRHALLSDNNKDLLWGSDIHFNITIENCTFINFSTRSSGRMLFEFRYMPNDSRIAFKNNLIVLAADPNDKRDLNQSACDFRNVAGEGRVTWDISGNYSLGSRDAHMKDDGIFTSAAFSAKKNSVGDKWNWTPGLVSGNANDLIVKTGSTPLRADEFFQNPNPKHTTFDKAKPHKEDHAAPDNIFEALKVRSSDPKVQASEIYQNRVGDPRWY</sequence>
<dbReference type="InterPro" id="IPR011050">
    <property type="entry name" value="Pectin_lyase_fold/virulence"/>
</dbReference>
<protein>
    <submittedName>
        <fullName evidence="2">Fibronectin type III domain-containing protein</fullName>
    </submittedName>
</protein>
<dbReference type="CDD" id="cd00063">
    <property type="entry name" value="FN3"/>
    <property type="match status" value="1"/>
</dbReference>
<comment type="caution">
    <text evidence="2">The sequence shown here is derived from an EMBL/GenBank/DDBJ whole genome shotgun (WGS) entry which is preliminary data.</text>
</comment>
<dbReference type="InterPro" id="IPR036116">
    <property type="entry name" value="FN3_sf"/>
</dbReference>
<dbReference type="InterPro" id="IPR012334">
    <property type="entry name" value="Pectin_lyas_fold"/>
</dbReference>
<dbReference type="GeneID" id="82525974"/>
<reference evidence="3" key="1">
    <citation type="submission" date="2018-02" db="EMBL/GenBank/DDBJ databases">
        <authorList>
            <person name="Clavel T."/>
            <person name="Strowig T."/>
        </authorList>
    </citation>
    <scope>NUCLEOTIDE SEQUENCE [LARGE SCALE GENOMIC DNA]</scope>
    <source>
        <strain evidence="3">DSM 103720</strain>
    </source>
</reference>
<name>A0A2V1INN1_9BACT</name>
<feature type="domain" description="Fibronectin type-III" evidence="1">
    <location>
        <begin position="48"/>
        <end position="154"/>
    </location>
</feature>
<dbReference type="RefSeq" id="WP_107032126.1">
    <property type="nucleotide sequence ID" value="NZ_CAOLYA010000009.1"/>
</dbReference>
<dbReference type="InterPro" id="IPR013783">
    <property type="entry name" value="Ig-like_fold"/>
</dbReference>
<dbReference type="PROSITE" id="PS51257">
    <property type="entry name" value="PROKAR_LIPOPROTEIN"/>
    <property type="match status" value="1"/>
</dbReference>
<evidence type="ECO:0000313" key="2">
    <source>
        <dbReference type="EMBL" id="PWB02469.1"/>
    </source>
</evidence>
<dbReference type="AlphaFoldDB" id="A0A2V1INN1"/>
<dbReference type="EMBL" id="PUEC01000012">
    <property type="protein sequence ID" value="PWB02469.1"/>
    <property type="molecule type" value="Genomic_DNA"/>
</dbReference>
<evidence type="ECO:0000313" key="3">
    <source>
        <dbReference type="Proteomes" id="UP000244905"/>
    </source>
</evidence>
<dbReference type="SUPFAM" id="SSF51126">
    <property type="entry name" value="Pectin lyase-like"/>
    <property type="match status" value="1"/>
</dbReference>
<evidence type="ECO:0000259" key="1">
    <source>
        <dbReference type="PROSITE" id="PS50853"/>
    </source>
</evidence>
<dbReference type="Gene3D" id="2.60.40.10">
    <property type="entry name" value="Immunoglobulins"/>
    <property type="match status" value="1"/>
</dbReference>